<organism evidence="2 3">
    <name type="scientific">Fusarium solani</name>
    <name type="common">Filamentous fungus</name>
    <dbReference type="NCBI Taxonomy" id="169388"/>
    <lineage>
        <taxon>Eukaryota</taxon>
        <taxon>Fungi</taxon>
        <taxon>Dikarya</taxon>
        <taxon>Ascomycota</taxon>
        <taxon>Pezizomycotina</taxon>
        <taxon>Sordariomycetes</taxon>
        <taxon>Hypocreomycetidae</taxon>
        <taxon>Hypocreales</taxon>
        <taxon>Nectriaceae</taxon>
        <taxon>Fusarium</taxon>
        <taxon>Fusarium solani species complex</taxon>
    </lineage>
</organism>
<dbReference type="OrthoDB" id="5096313at2759"/>
<accession>A0A9P9HYP4</accession>
<protein>
    <recommendedName>
        <fullName evidence="1">2EXR domain-containing protein</fullName>
    </recommendedName>
</protein>
<feature type="domain" description="2EXR" evidence="1">
    <location>
        <begin position="177"/>
        <end position="250"/>
    </location>
</feature>
<reference evidence="2" key="1">
    <citation type="journal article" date="2021" name="Nat. Commun.">
        <title>Genetic determinants of endophytism in the Arabidopsis root mycobiome.</title>
        <authorList>
            <person name="Mesny F."/>
            <person name="Miyauchi S."/>
            <person name="Thiergart T."/>
            <person name="Pickel B."/>
            <person name="Atanasova L."/>
            <person name="Karlsson M."/>
            <person name="Huettel B."/>
            <person name="Barry K.W."/>
            <person name="Haridas S."/>
            <person name="Chen C."/>
            <person name="Bauer D."/>
            <person name="Andreopoulos W."/>
            <person name="Pangilinan J."/>
            <person name="LaButti K."/>
            <person name="Riley R."/>
            <person name="Lipzen A."/>
            <person name="Clum A."/>
            <person name="Drula E."/>
            <person name="Henrissat B."/>
            <person name="Kohler A."/>
            <person name="Grigoriev I.V."/>
            <person name="Martin F.M."/>
            <person name="Hacquard S."/>
        </authorList>
    </citation>
    <scope>NUCLEOTIDE SEQUENCE</scope>
    <source>
        <strain evidence="2">FSSC 5 MPI-SDFR-AT-0091</strain>
    </source>
</reference>
<gene>
    <name evidence="2" type="ORF">B0J15DRAFT_238048</name>
</gene>
<name>A0A9P9HYP4_FUSSL</name>
<dbReference type="InterPro" id="IPR045518">
    <property type="entry name" value="2EXR"/>
</dbReference>
<dbReference type="AlphaFoldDB" id="A0A9P9HYP4"/>
<dbReference type="EMBL" id="JAGTJS010000006">
    <property type="protein sequence ID" value="KAH7266072.1"/>
    <property type="molecule type" value="Genomic_DNA"/>
</dbReference>
<dbReference type="PANTHER" id="PTHR38790">
    <property type="entry name" value="2EXR DOMAIN-CONTAINING PROTEIN-RELATED"/>
    <property type="match status" value="1"/>
</dbReference>
<comment type="caution">
    <text evidence="2">The sequence shown here is derived from an EMBL/GenBank/DDBJ whole genome shotgun (WGS) entry which is preliminary data.</text>
</comment>
<proteinExistence type="predicted"/>
<evidence type="ECO:0000313" key="2">
    <source>
        <dbReference type="EMBL" id="KAH7266072.1"/>
    </source>
</evidence>
<dbReference type="Proteomes" id="UP000736672">
    <property type="component" value="Unassembled WGS sequence"/>
</dbReference>
<evidence type="ECO:0000313" key="3">
    <source>
        <dbReference type="Proteomes" id="UP000736672"/>
    </source>
</evidence>
<keyword evidence="3" id="KW-1185">Reference proteome</keyword>
<sequence length="390" mass="43648">MTVIARLISGTGEPLNQTNQSKPTLTANLTCTSLISHWHLSIMAKLKTSPSLPKMEKELGYSVGSMAFAGTERFYSDLKPVPNDKLKQFLREYQELTRRDHRMCHILPKSGQDLAIKGDGCGVVITQADRIGFYRYAVDIKHSCGFSLPLLFTETEASLALSCPKLPSIESSGSDSPFLNLPRELREKVYRLALPPRELGIKDIDAFERQCFPVAVGDPSGFFFQLGQEPAILGVNKQIRQEALPFAYRSTTFCLDDLDDAVKVLVGVGQIGRDNMTSLQFPWESKNEIQSILEMSPHSGDVPLELPLLHVSRCVQLLKECKRLELLRICLDDDIFDHVSASKFLADPGIEGLCSLRHLGTLEVVDPRDETLEEHPTVKQLHEKMKKTRV</sequence>
<evidence type="ECO:0000259" key="1">
    <source>
        <dbReference type="Pfam" id="PF20150"/>
    </source>
</evidence>
<dbReference type="Pfam" id="PF20150">
    <property type="entry name" value="2EXR"/>
    <property type="match status" value="1"/>
</dbReference>